<feature type="compositionally biased region" description="Basic and acidic residues" evidence="8">
    <location>
        <begin position="149"/>
        <end position="159"/>
    </location>
</feature>
<reference evidence="10 11" key="1">
    <citation type="submission" date="2019-01" db="EMBL/GenBank/DDBJ databases">
        <title>Draft Genome Sequencing of Zygosaccharomyces mellis Ca-7.</title>
        <authorList>
            <person name="Shiwa Y."/>
            <person name="Kanesaki Y."/>
            <person name="Ishige T."/>
            <person name="Mura K."/>
            <person name="Hori T."/>
            <person name="Tamura T."/>
        </authorList>
    </citation>
    <scope>NUCLEOTIDE SEQUENCE [LARGE SCALE GENOMIC DNA]</scope>
    <source>
        <strain evidence="10 11">Ca-7</strain>
    </source>
</reference>
<keyword evidence="11" id="KW-1185">Reference proteome</keyword>
<dbReference type="GO" id="GO:0030261">
    <property type="term" value="P:chromosome condensation"/>
    <property type="evidence" value="ECO:0007669"/>
    <property type="project" value="TreeGrafter"/>
</dbReference>
<evidence type="ECO:0000256" key="3">
    <source>
        <dbReference type="ARBA" id="ARBA00020833"/>
    </source>
</evidence>
<dbReference type="GO" id="GO:0031492">
    <property type="term" value="F:nucleosomal DNA binding"/>
    <property type="evidence" value="ECO:0007669"/>
    <property type="project" value="TreeGrafter"/>
</dbReference>
<dbReference type="PROSITE" id="PS51504">
    <property type="entry name" value="H15"/>
    <property type="match status" value="2"/>
</dbReference>
<dbReference type="EMBL" id="BIMX01000019">
    <property type="protein sequence ID" value="GCF00589.1"/>
    <property type="molecule type" value="Genomic_DNA"/>
</dbReference>
<feature type="compositionally biased region" description="Basic and acidic residues" evidence="8">
    <location>
        <begin position="110"/>
        <end position="125"/>
    </location>
</feature>
<organism evidence="10 11">
    <name type="scientific">Zygosaccharomyces mellis</name>
    <dbReference type="NCBI Taxonomy" id="42258"/>
    <lineage>
        <taxon>Eukaryota</taxon>
        <taxon>Fungi</taxon>
        <taxon>Dikarya</taxon>
        <taxon>Ascomycota</taxon>
        <taxon>Saccharomycotina</taxon>
        <taxon>Saccharomycetes</taxon>
        <taxon>Saccharomycetales</taxon>
        <taxon>Saccharomycetaceae</taxon>
        <taxon>Zygosaccharomyces</taxon>
    </lineage>
</organism>
<feature type="compositionally biased region" description="Basic and acidic residues" evidence="8">
    <location>
        <begin position="10"/>
        <end position="25"/>
    </location>
</feature>
<protein>
    <recommendedName>
        <fullName evidence="3">Histone H1</fullName>
    </recommendedName>
</protein>
<evidence type="ECO:0000256" key="6">
    <source>
        <dbReference type="ARBA" id="ARBA00023242"/>
    </source>
</evidence>
<dbReference type="PANTHER" id="PTHR11467">
    <property type="entry name" value="HISTONE H1"/>
    <property type="match status" value="1"/>
</dbReference>
<evidence type="ECO:0000256" key="7">
    <source>
        <dbReference type="RuleBase" id="RU003894"/>
    </source>
</evidence>
<dbReference type="InterPro" id="IPR005819">
    <property type="entry name" value="H1/H5"/>
</dbReference>
<dbReference type="GO" id="GO:0006334">
    <property type="term" value="P:nucleosome assembly"/>
    <property type="evidence" value="ECO:0007669"/>
    <property type="project" value="InterPro"/>
</dbReference>
<feature type="compositionally biased region" description="Low complexity" evidence="8">
    <location>
        <begin position="132"/>
        <end position="142"/>
    </location>
</feature>
<comment type="similarity">
    <text evidence="7">Belongs to the histone H1/H5 family.</text>
</comment>
<keyword evidence="4 7" id="KW-0158">Chromosome</keyword>
<keyword evidence="5 7" id="KW-0238">DNA-binding</keyword>
<dbReference type="OrthoDB" id="1110759at2759"/>
<evidence type="ECO:0000256" key="1">
    <source>
        <dbReference type="ARBA" id="ARBA00004123"/>
    </source>
</evidence>
<dbReference type="PANTHER" id="PTHR11467:SF36">
    <property type="entry name" value="HISTONE 24-RELATED"/>
    <property type="match status" value="1"/>
</dbReference>
<dbReference type="GO" id="GO:0005634">
    <property type="term" value="C:nucleus"/>
    <property type="evidence" value="ECO:0007669"/>
    <property type="project" value="UniProtKB-SubCell"/>
</dbReference>
<feature type="domain" description="H15" evidence="9">
    <location>
        <begin position="181"/>
        <end position="256"/>
    </location>
</feature>
<feature type="region of interest" description="Disordered" evidence="8">
    <location>
        <begin position="1"/>
        <end position="34"/>
    </location>
</feature>
<dbReference type="GO" id="GO:0000786">
    <property type="term" value="C:nucleosome"/>
    <property type="evidence" value="ECO:0007669"/>
    <property type="project" value="InterPro"/>
</dbReference>
<evidence type="ECO:0000256" key="8">
    <source>
        <dbReference type="SAM" id="MobiDB-lite"/>
    </source>
</evidence>
<dbReference type="InterPro" id="IPR005818">
    <property type="entry name" value="Histone_H1/H5_H15"/>
</dbReference>
<dbReference type="SMART" id="SM00526">
    <property type="entry name" value="H15"/>
    <property type="match status" value="2"/>
</dbReference>
<dbReference type="PRINTS" id="PR00624">
    <property type="entry name" value="HISTONEH5"/>
</dbReference>
<evidence type="ECO:0000256" key="4">
    <source>
        <dbReference type="ARBA" id="ARBA00022454"/>
    </source>
</evidence>
<evidence type="ECO:0000256" key="5">
    <source>
        <dbReference type="ARBA" id="ARBA00023125"/>
    </source>
</evidence>
<dbReference type="GO" id="GO:0030527">
    <property type="term" value="F:structural constituent of chromatin"/>
    <property type="evidence" value="ECO:0007669"/>
    <property type="project" value="InterPro"/>
</dbReference>
<dbReference type="AlphaFoldDB" id="A0A4C2EF69"/>
<dbReference type="GO" id="GO:0045910">
    <property type="term" value="P:negative regulation of DNA recombination"/>
    <property type="evidence" value="ECO:0007669"/>
    <property type="project" value="TreeGrafter"/>
</dbReference>
<dbReference type="InterPro" id="IPR036390">
    <property type="entry name" value="WH_DNA-bd_sf"/>
</dbReference>
<dbReference type="Gene3D" id="1.10.10.10">
    <property type="entry name" value="Winged helix-like DNA-binding domain superfamily/Winged helix DNA-binding domain"/>
    <property type="match status" value="2"/>
</dbReference>
<dbReference type="Pfam" id="PF00538">
    <property type="entry name" value="Linker_histone"/>
    <property type="match status" value="2"/>
</dbReference>
<evidence type="ECO:0000259" key="9">
    <source>
        <dbReference type="PROSITE" id="PS51504"/>
    </source>
</evidence>
<proteinExistence type="inferred from homology"/>
<comment type="subcellular location">
    <subcellularLocation>
        <location evidence="2">Chromosome</location>
    </subcellularLocation>
    <subcellularLocation>
        <location evidence="1 7">Nucleus</location>
    </subcellularLocation>
</comment>
<evidence type="ECO:0000313" key="11">
    <source>
        <dbReference type="Proteomes" id="UP000301737"/>
    </source>
</evidence>
<sequence length="267" mass="29439">MAIKRSAKSRPREESKQNTDVEVPVKKATAANKNEPVKSYKELIVEALISLNDRKGSSRPAVKKYIKEKYPSVGAAAGFDSYFNNAVKKGVELEEFKLPKGPSGALKLIKKSDSSGEKARTETRGRPRKASSEPTKSSSTNSGLNHTLESNERSRERPKTNNNSSKVRVEKPPKSKSRAVPSPTYKDMIISGIQQLNNGKGSSRSALKKFVRDRYKNEIKASSNFDHLFNSALKKGIESGDLHQPKGPSGIVKMLKRKKTNAVIKTV</sequence>
<accession>A0A4C2EF69</accession>
<dbReference type="InterPro" id="IPR036388">
    <property type="entry name" value="WH-like_DNA-bd_sf"/>
</dbReference>
<dbReference type="GO" id="GO:0003690">
    <property type="term" value="F:double-stranded DNA binding"/>
    <property type="evidence" value="ECO:0007669"/>
    <property type="project" value="TreeGrafter"/>
</dbReference>
<dbReference type="CDD" id="cd00073">
    <property type="entry name" value="H15"/>
    <property type="match status" value="2"/>
</dbReference>
<dbReference type="SUPFAM" id="SSF46785">
    <property type="entry name" value="Winged helix' DNA-binding domain"/>
    <property type="match status" value="2"/>
</dbReference>
<evidence type="ECO:0000256" key="2">
    <source>
        <dbReference type="ARBA" id="ARBA00004286"/>
    </source>
</evidence>
<evidence type="ECO:0000313" key="10">
    <source>
        <dbReference type="EMBL" id="GCF00589.1"/>
    </source>
</evidence>
<feature type="region of interest" description="Disordered" evidence="8">
    <location>
        <begin position="102"/>
        <end position="185"/>
    </location>
</feature>
<gene>
    <name evidence="10" type="ORF">ZYGM_003094</name>
</gene>
<feature type="domain" description="H15" evidence="9">
    <location>
        <begin position="36"/>
        <end position="110"/>
    </location>
</feature>
<comment type="caution">
    <text evidence="10">The sequence shown here is derived from an EMBL/GenBank/DDBJ whole genome shotgun (WGS) entry which is preliminary data.</text>
</comment>
<name>A0A4C2EF69_9SACH</name>
<keyword evidence="6 7" id="KW-0539">Nucleus</keyword>
<dbReference type="Proteomes" id="UP000301737">
    <property type="component" value="Unassembled WGS sequence"/>
</dbReference>